<gene>
    <name evidence="3" type="ORF">CLF_112350</name>
</gene>
<feature type="compositionally biased region" description="Polar residues" evidence="1">
    <location>
        <begin position="1517"/>
        <end position="1537"/>
    </location>
</feature>
<dbReference type="PANTHER" id="PTHR11412:SF171">
    <property type="entry name" value="PREGNANCY ZONE PROTEIN-LIKE PROTEIN"/>
    <property type="match status" value="1"/>
</dbReference>
<dbReference type="Pfam" id="PF01835">
    <property type="entry name" value="MG2"/>
    <property type="match status" value="1"/>
</dbReference>
<evidence type="ECO:0000313" key="3">
    <source>
        <dbReference type="EMBL" id="GAA41288.2"/>
    </source>
</evidence>
<keyword evidence="4" id="KW-1185">Reference proteome</keyword>
<sequence length="1881" mass="213874">MVLQMNPQKLRNSLNGINVSLITKKESVNGPHRKMLPYLPSFSCVIILLMNSCSTSVNPNLLVDILPSPVILITPERLLDGQSSWVYAFSADEMNMSFSTGCGEESTKWVMSEPIGGVHRVAYKLNQPSEGMRAVDLEVHATFTGEKGKKPVLLYRHLPIDTSRDLILIETDKPTYRPGETVWFSVIHLQPKHWSLMPERESRSDPIFSITVSSDDENVIKKWNDVQASSARKLSVQVPVNATYGTWTINVQMAGGTKSATILTLGQRYLVPTIRFEPIMWDFVKNQWYKLGVCVNQTDGRAAEGPTTLLLCQCESVTPDSKQLDWYHSSFVLDSKATKTLMDKKVCYRGDAVRRPCSFADGLILDGRGCVRHSFLPSLFRSEHDILSTGALFVACVRVFDAPTGRFHQSCQVLSDRPRTEGEITFPPYYKYGIPVSGSVRQHPSAHLSKYRGRLRTYYIDEKCKQMPWTDIRLPKRVSNRDILGGLAPRVLHSDHIIEQNEFLIASFILPPIFSASPIFVQSLPNRFIHGQLDSTPQNTIYPLFGNNTYEAIQLWPSSSEPIEMTCESTARFTVVGNTHLADKQWFVFAYARGTIVKLELFSDEEQLKYDSQCHDQDGPLGHYVCLSKEGDQNDAIECLPGWHGIGCLEPVCSKPCHPQTGYCLLPNECRCRYGWTGKACNECLHCMNNTCGALDGLIPWPCEMPNTQKIVQVFLEVMRSPRSTQQSKRFLFQRTLTVNIQTKVYDELKFVVFYFRRDVDGAMEPVATHGVIRRTGYCPQEAAVKFDRHHAIPGATVQLTVKPDTTVLSENAVCHVRVWDERILVEATHRNLLNAGTYEKKLSHILKRTRLREATSSGSFYEFESAGLKLTGLVAEVNETRSECRPWNDDPLPPDFPSEQRVWYSESILYEVGKIQRIYSESEGLERTSYQGLQYYFNVPETGQHVRASAFCYGDEKGVWSSTSEPMSIDSDTEFHLIGVSEMDLLETASLKVALSLHSFIIKYDCVGVVVKIRVDDRMLSVSGPQIFSWCVCDPTVETFVTQVSAKFPGTTLIQAELFLYTQSPLCGTLHTPSNYSELRQPKPLRNAIKLLRIRSDQNPEVRLNVLNCFNLPPSNESARTFQLQIDDQPVFGYTASGRTYLSFSSDVADSIMRNLDYIYQTPMVSAYECLCVLSTVGQVLAYLVPYYTEPPPKNIHNMVVSSSQTLLEARNRLSRFRLYRGPGKTLSITEGLDTLDAPVPWLFYRAQSNYSLYTEDGVTVDWKLNLLIYRTLAHIERIKLQWISEAKNYMRSDITELFYEFQSAYPVPNCHKSDVLSNNETKLSFFSQWYIAAEESRLEKTVFMKENKEMWRTIRRLEVCLALYAHRDLERTKPQISQLKTSTLTSLAYALSLIDPDLKSLKKVIQMIRERQIRTQSKFGQELHWEDSVEETTKYLPGERANPTEVTYHAYMALYKSGEKFSELIPIIRWQMKHLSVFGTVHNPLESYIITLQVFTFAQHLNRQSKSTSKKPRASFQTEWGSEVTQNSNSQAFDQPNDINFGSVQMVDESDDRIRLVNLTVIPHENAAQCVLASLTHVYWSPSESPVEERTRNVTLRVRSGRNPLNDQLSAQVTICLHNQTAQAVQLIVKHQTGWEMGQINKLSSESPPLSGLVNATEGNRAQFILFRKQSNPTEDPECLKLDYTLTANMFISHPMSISVEPVTSEARWKMQVSTMLPTCDELFDPDCTKNQSLTQPKHMKCPWRINEHAQLVKSLSTQCSQTIYVLEHSANQTMLQVYSVAKSGVFSMRKVRPSKQLVSCLSNLQPWTILIPQHTEGEQSPEDNQAVDSKDLFRSTPRFVFTFEADEYRQSVFRLGVARVCKSFQTIHELLVSGIITF</sequence>
<dbReference type="Gene3D" id="2.60.40.1930">
    <property type="match status" value="1"/>
</dbReference>
<dbReference type="InterPro" id="IPR002890">
    <property type="entry name" value="MG2"/>
</dbReference>
<dbReference type="EMBL" id="DF144601">
    <property type="protein sequence ID" value="GAA41288.2"/>
    <property type="molecule type" value="Genomic_DNA"/>
</dbReference>
<dbReference type="InterPro" id="IPR050473">
    <property type="entry name" value="A2M/Complement_sys"/>
</dbReference>
<dbReference type="Gene3D" id="2.10.25.10">
    <property type="entry name" value="Laminin"/>
    <property type="match status" value="1"/>
</dbReference>
<evidence type="ECO:0000256" key="1">
    <source>
        <dbReference type="SAM" id="MobiDB-lite"/>
    </source>
</evidence>
<name>H2KVH3_CLOSI</name>
<protein>
    <submittedName>
        <fullName evidence="3">Delta-like protein B</fullName>
    </submittedName>
</protein>
<dbReference type="GO" id="GO:0004866">
    <property type="term" value="F:endopeptidase inhibitor activity"/>
    <property type="evidence" value="ECO:0007669"/>
    <property type="project" value="InterPro"/>
</dbReference>
<accession>H2KVH3</accession>
<feature type="domain" description="EGF-like" evidence="2">
    <location>
        <begin position="670"/>
        <end position="681"/>
    </location>
</feature>
<feature type="region of interest" description="Disordered" evidence="1">
    <location>
        <begin position="1508"/>
        <end position="1537"/>
    </location>
</feature>
<dbReference type="PROSITE" id="PS00022">
    <property type="entry name" value="EGF_1"/>
    <property type="match status" value="1"/>
</dbReference>
<dbReference type="InterPro" id="IPR000742">
    <property type="entry name" value="EGF"/>
</dbReference>
<organism evidence="3 4">
    <name type="scientific">Clonorchis sinensis</name>
    <name type="common">Chinese liver fluke</name>
    <dbReference type="NCBI Taxonomy" id="79923"/>
    <lineage>
        <taxon>Eukaryota</taxon>
        <taxon>Metazoa</taxon>
        <taxon>Spiralia</taxon>
        <taxon>Lophotrochozoa</taxon>
        <taxon>Platyhelminthes</taxon>
        <taxon>Trematoda</taxon>
        <taxon>Digenea</taxon>
        <taxon>Opisthorchiida</taxon>
        <taxon>Opisthorchiata</taxon>
        <taxon>Opisthorchiidae</taxon>
        <taxon>Clonorchis</taxon>
    </lineage>
</organism>
<dbReference type="PANTHER" id="PTHR11412">
    <property type="entry name" value="MACROGLOBULIN / COMPLEMENT"/>
    <property type="match status" value="1"/>
</dbReference>
<proteinExistence type="predicted"/>
<dbReference type="Proteomes" id="UP000008909">
    <property type="component" value="Unassembled WGS sequence"/>
</dbReference>
<reference evidence="3" key="1">
    <citation type="journal article" date="2011" name="Genome Biol.">
        <title>The draft genome of the carcinogenic human liver fluke Clonorchis sinensis.</title>
        <authorList>
            <person name="Wang X."/>
            <person name="Chen W."/>
            <person name="Huang Y."/>
            <person name="Sun J."/>
            <person name="Men J."/>
            <person name="Liu H."/>
            <person name="Luo F."/>
            <person name="Guo L."/>
            <person name="Lv X."/>
            <person name="Deng C."/>
            <person name="Zhou C."/>
            <person name="Fan Y."/>
            <person name="Li X."/>
            <person name="Huang L."/>
            <person name="Hu Y."/>
            <person name="Liang C."/>
            <person name="Hu X."/>
            <person name="Xu J."/>
            <person name="Yu X."/>
        </authorList>
    </citation>
    <scope>NUCLEOTIDE SEQUENCE [LARGE SCALE GENOMIC DNA]</scope>
    <source>
        <strain evidence="3">Henan</strain>
    </source>
</reference>
<evidence type="ECO:0000259" key="2">
    <source>
        <dbReference type="PROSITE" id="PS00022"/>
    </source>
</evidence>
<evidence type="ECO:0000313" key="4">
    <source>
        <dbReference type="Proteomes" id="UP000008909"/>
    </source>
</evidence>
<dbReference type="Gene3D" id="1.50.10.20">
    <property type="match status" value="1"/>
</dbReference>